<dbReference type="Proteomes" id="UP000663848">
    <property type="component" value="Unassembled WGS sequence"/>
</dbReference>
<organism evidence="2 3">
    <name type="scientific">Rotaria socialis</name>
    <dbReference type="NCBI Taxonomy" id="392032"/>
    <lineage>
        <taxon>Eukaryota</taxon>
        <taxon>Metazoa</taxon>
        <taxon>Spiralia</taxon>
        <taxon>Gnathifera</taxon>
        <taxon>Rotifera</taxon>
        <taxon>Eurotatoria</taxon>
        <taxon>Bdelloidea</taxon>
        <taxon>Philodinida</taxon>
        <taxon>Philodinidae</taxon>
        <taxon>Rotaria</taxon>
    </lineage>
</organism>
<dbReference type="AlphaFoldDB" id="A0A821HXQ4"/>
<reference evidence="2" key="1">
    <citation type="submission" date="2021-02" db="EMBL/GenBank/DDBJ databases">
        <authorList>
            <person name="Nowell W R."/>
        </authorList>
    </citation>
    <scope>NUCLEOTIDE SEQUENCE</scope>
</reference>
<feature type="region of interest" description="Disordered" evidence="1">
    <location>
        <begin position="106"/>
        <end position="134"/>
    </location>
</feature>
<accession>A0A821HXQ4</accession>
<dbReference type="EMBL" id="CAJOBR010002586">
    <property type="protein sequence ID" value="CAF4691578.1"/>
    <property type="molecule type" value="Genomic_DNA"/>
</dbReference>
<protein>
    <submittedName>
        <fullName evidence="2">Uncharacterized protein</fullName>
    </submittedName>
</protein>
<feature type="region of interest" description="Disordered" evidence="1">
    <location>
        <begin position="1"/>
        <end position="31"/>
    </location>
</feature>
<evidence type="ECO:0000313" key="2">
    <source>
        <dbReference type="EMBL" id="CAF4691578.1"/>
    </source>
</evidence>
<feature type="compositionally biased region" description="Low complexity" evidence="1">
    <location>
        <begin position="107"/>
        <end position="125"/>
    </location>
</feature>
<feature type="region of interest" description="Disordered" evidence="1">
    <location>
        <begin position="286"/>
        <end position="315"/>
    </location>
</feature>
<name>A0A821HXQ4_9BILA</name>
<comment type="caution">
    <text evidence="2">The sequence shown here is derived from an EMBL/GenBank/DDBJ whole genome shotgun (WGS) entry which is preliminary data.</text>
</comment>
<evidence type="ECO:0000313" key="3">
    <source>
        <dbReference type="Proteomes" id="UP000663848"/>
    </source>
</evidence>
<feature type="non-terminal residue" evidence="2">
    <location>
        <position position="1"/>
    </location>
</feature>
<sequence>PIGEQQKPISSYSSTNKQQEQTPSPLSESSLLLSSSSNASISYITDITRSAGELPAKAIRPSYPSSKDKRSFRSQCMSDNRPSDLPLLTIEREFCVDYEKVINNSLDDNNQSISNDTSSSSINENQFAFDKPGKNSQRLTSHFNKIYNNNNEKSKMSTKTFLLSSSHINDRYYFCSRSTMNKKSKHKSDTTPPLLRKRYKLSAVNDCNRYYFPLDNSIKPSRKTLPHARSHSYLGQRSVTFMEGISTYLCDTPHTFSKTSDTLKYPSTASTLVRSKVAPPYQFNRLTSTNGSLSKIKRSRTDKTPSVRFESIPPSPPSYLNEARALLSGK</sequence>
<evidence type="ECO:0000256" key="1">
    <source>
        <dbReference type="SAM" id="MobiDB-lite"/>
    </source>
</evidence>
<feature type="compositionally biased region" description="Polar residues" evidence="1">
    <location>
        <begin position="7"/>
        <end position="23"/>
    </location>
</feature>
<feature type="region of interest" description="Disordered" evidence="1">
    <location>
        <begin position="55"/>
        <end position="78"/>
    </location>
</feature>
<proteinExistence type="predicted"/>
<gene>
    <name evidence="2" type="ORF">QYT958_LOCUS17232</name>
</gene>